<keyword evidence="1" id="KW-0732">Signal</keyword>
<name>A0ABU2NID0_9PSEU</name>
<dbReference type="RefSeq" id="WP_311560019.1">
    <property type="nucleotide sequence ID" value="NZ_JAVREJ010000034.1"/>
</dbReference>
<reference evidence="3" key="1">
    <citation type="submission" date="2023-07" db="EMBL/GenBank/DDBJ databases">
        <title>30 novel species of actinomycetes from the DSMZ collection.</title>
        <authorList>
            <person name="Nouioui I."/>
        </authorList>
    </citation>
    <scope>NUCLEOTIDE SEQUENCE [LARGE SCALE GENOMIC DNA]</scope>
    <source>
        <strain evidence="3">DSM 45834</strain>
    </source>
</reference>
<evidence type="ECO:0000313" key="2">
    <source>
        <dbReference type="EMBL" id="MDT0353506.1"/>
    </source>
</evidence>
<organism evidence="2 3">
    <name type="scientific">Pseudonocardia charpentierae</name>
    <dbReference type="NCBI Taxonomy" id="3075545"/>
    <lineage>
        <taxon>Bacteria</taxon>
        <taxon>Bacillati</taxon>
        <taxon>Actinomycetota</taxon>
        <taxon>Actinomycetes</taxon>
        <taxon>Pseudonocardiales</taxon>
        <taxon>Pseudonocardiaceae</taxon>
        <taxon>Pseudonocardia</taxon>
    </lineage>
</organism>
<dbReference type="EMBL" id="JAVREJ010000034">
    <property type="protein sequence ID" value="MDT0353506.1"/>
    <property type="molecule type" value="Genomic_DNA"/>
</dbReference>
<sequence>MNRRITGSALVRTVAALVLAGAAGCGSAVPMPGRDAAPVADAAAATAPSRAETLCSSWVDLEASGGNTLLGVNLTWVGQERVQRAVRQFWSLRQPILASMHENAPDEIRDATQTMVFLADRGAVDGDPTLLWSPALKEANRSVGEYMLAQCGFPHVTVTATDSSFSGLPAELPGGTLAITLTNRGRYIHQLVVSRIDDDLSIPYTDVLALLDDGNYQTAPVKLAFTNAEPGESTTVFLRLEPGRYGVADFFTGRTTRFDVAGTGPPNYRSGLVGEFGVAGDG</sequence>
<evidence type="ECO:0000256" key="1">
    <source>
        <dbReference type="SAM" id="SignalP"/>
    </source>
</evidence>
<gene>
    <name evidence="2" type="ORF">RM445_28830</name>
</gene>
<protein>
    <submittedName>
        <fullName evidence="2">Uncharacterized protein</fullName>
    </submittedName>
</protein>
<proteinExistence type="predicted"/>
<dbReference type="PROSITE" id="PS51257">
    <property type="entry name" value="PROKAR_LIPOPROTEIN"/>
    <property type="match status" value="1"/>
</dbReference>
<dbReference type="Proteomes" id="UP001183202">
    <property type="component" value="Unassembled WGS sequence"/>
</dbReference>
<evidence type="ECO:0000313" key="3">
    <source>
        <dbReference type="Proteomes" id="UP001183202"/>
    </source>
</evidence>
<accession>A0ABU2NID0</accession>
<comment type="caution">
    <text evidence="2">The sequence shown here is derived from an EMBL/GenBank/DDBJ whole genome shotgun (WGS) entry which is preliminary data.</text>
</comment>
<feature type="chain" id="PRO_5046314782" evidence="1">
    <location>
        <begin position="29"/>
        <end position="282"/>
    </location>
</feature>
<feature type="signal peptide" evidence="1">
    <location>
        <begin position="1"/>
        <end position="28"/>
    </location>
</feature>
<keyword evidence="3" id="KW-1185">Reference proteome</keyword>